<evidence type="ECO:0000256" key="3">
    <source>
        <dbReference type="ARBA" id="ARBA00004370"/>
    </source>
</evidence>
<dbReference type="EMBL" id="BLQM01000002">
    <property type="protein sequence ID" value="GMH47758.1"/>
    <property type="molecule type" value="Genomic_DNA"/>
</dbReference>
<dbReference type="PANTHER" id="PTHR46056">
    <property type="entry name" value="LONG-CHAIN-ALCOHOL OXIDASE"/>
    <property type="match status" value="1"/>
</dbReference>
<evidence type="ECO:0000259" key="16">
    <source>
        <dbReference type="Pfam" id="PF05199"/>
    </source>
</evidence>
<dbReference type="GO" id="GO:0050660">
    <property type="term" value="F:flavin adenine dinucleotide binding"/>
    <property type="evidence" value="ECO:0007669"/>
    <property type="project" value="InterPro"/>
</dbReference>
<evidence type="ECO:0000256" key="2">
    <source>
        <dbReference type="ARBA" id="ARBA00003842"/>
    </source>
</evidence>
<dbReference type="InterPro" id="IPR007867">
    <property type="entry name" value="GMC_OxRtase_C"/>
</dbReference>
<comment type="subcellular location">
    <subcellularLocation>
        <location evidence="3">Membrane</location>
    </subcellularLocation>
</comment>
<evidence type="ECO:0000256" key="13">
    <source>
        <dbReference type="PIRSR" id="PIRSR028937-1"/>
    </source>
</evidence>
<dbReference type="SUPFAM" id="SSF51905">
    <property type="entry name" value="FAD/NAD(P)-binding domain"/>
    <property type="match status" value="1"/>
</dbReference>
<dbReference type="PIRSF" id="PIRSF028937">
    <property type="entry name" value="Lg_Ch_AO"/>
    <property type="match status" value="1"/>
</dbReference>
<evidence type="ECO:0000256" key="11">
    <source>
        <dbReference type="ARBA" id="ARBA00023136"/>
    </source>
</evidence>
<comment type="catalytic activity">
    <reaction evidence="1 12">
        <text>a long-chain primary fatty alcohol + O2 = a long-chain fatty aldehyde + H2O2</text>
        <dbReference type="Rhea" id="RHEA:22756"/>
        <dbReference type="ChEBI" id="CHEBI:15379"/>
        <dbReference type="ChEBI" id="CHEBI:16240"/>
        <dbReference type="ChEBI" id="CHEBI:17176"/>
        <dbReference type="ChEBI" id="CHEBI:77396"/>
        <dbReference type="EC" id="1.1.3.20"/>
    </reaction>
</comment>
<keyword evidence="9 14" id="KW-1133">Transmembrane helix</keyword>
<dbReference type="Gene3D" id="3.50.50.60">
    <property type="entry name" value="FAD/NAD(P)-binding domain"/>
    <property type="match status" value="2"/>
</dbReference>
<keyword evidence="11 14" id="KW-0472">Membrane</keyword>
<keyword evidence="8" id="KW-0274">FAD</keyword>
<dbReference type="EC" id="1.1.3.20" evidence="5 12"/>
<evidence type="ECO:0000256" key="5">
    <source>
        <dbReference type="ARBA" id="ARBA00013125"/>
    </source>
</evidence>
<evidence type="ECO:0000256" key="4">
    <source>
        <dbReference type="ARBA" id="ARBA00010790"/>
    </source>
</evidence>
<feature type="transmembrane region" description="Helical" evidence="14">
    <location>
        <begin position="722"/>
        <end position="742"/>
    </location>
</feature>
<evidence type="ECO:0000256" key="1">
    <source>
        <dbReference type="ARBA" id="ARBA00000920"/>
    </source>
</evidence>
<sequence>MVIIVVRYLKSMAFNKTHVLSIKTLADALYPPSPDGGSGSTPLSEQPMFVERIEEGVTTHLDYREFLELKALLILLNTAAGTSLLYGGPSSAFTSLDLASRGQVLACLSRSSIGLRRKAFNGLKRLLMGTALSYNAKGENEAPHNPVWSSLKYPGPPVEASNVTAGYDFLGKSYVDVNNDDEFDYIIIGSGCGGSVVARQLCKVGKCLIIEKGTPLPSDLKDVSQCESEGMSKFYEKGSLLTTSDGSLMILAGSALGGGSTVNWGCCLDTPKYVREEWNGMGLSQFHPDGEEFNGAMAEVKKYMGVTDTGIVHNGMNKKLIEGCDKNKFEWKVAPQNIKDTSLKSAGWTCFGPRQGNKQGGGITWLREYSDNGGKFFEGLAVKVVTKSGKATGVVVCANSDKDSPSKWKTLNVRRKVICSAGSLHSPLFLQRSGFRNKNIGSNLRLHPVSAVMATCKEEVFGYEGAPMTTVCTEFQNGVNDDGYGPKLECPSVHTGVMAAALPWKNGSQFKEALESSSKMVAVIVLQRDIGGGTVTGKNKGFDPVVDYVPDTRDEENIKEGLKRAFDILRACDTVEKIWTCHVDQPQYDAPSAKAEVSAADLVNVEAFYKAIDENGVGVNSLGLFCAHQMGSCRMGQNPNAGAVDEDGELWECENLHVIDASVFPTASGANPMITTMSIAQMLGSRLVEMQKATERGAALLEMRRVRRKKFGGKRNGKLNPLWIGAFIVGAVGAVSAYVGLLKM</sequence>
<keyword evidence="6" id="KW-0285">Flavoprotein</keyword>
<dbReference type="AlphaFoldDB" id="A0A9W7DR64"/>
<feature type="active site" description="Proton acceptor" evidence="13">
    <location>
        <position position="628"/>
    </location>
</feature>
<evidence type="ECO:0000259" key="15">
    <source>
        <dbReference type="Pfam" id="PF00732"/>
    </source>
</evidence>
<dbReference type="GO" id="GO:0016020">
    <property type="term" value="C:membrane"/>
    <property type="evidence" value="ECO:0007669"/>
    <property type="project" value="UniProtKB-SubCell"/>
</dbReference>
<feature type="domain" description="Glucose-methanol-choline oxidoreductase C-terminal" evidence="16">
    <location>
        <begin position="545"/>
        <end position="680"/>
    </location>
</feature>
<dbReference type="InterPro" id="IPR036188">
    <property type="entry name" value="FAD/NAD-bd_sf"/>
</dbReference>
<comment type="caution">
    <text evidence="17">The sequence shown here is derived from an EMBL/GenBank/DDBJ whole genome shotgun (WGS) entry which is preliminary data.</text>
</comment>
<evidence type="ECO:0000313" key="18">
    <source>
        <dbReference type="Proteomes" id="UP001162640"/>
    </source>
</evidence>
<dbReference type="PANTHER" id="PTHR46056:SF12">
    <property type="entry name" value="LONG-CHAIN-ALCOHOL OXIDASE"/>
    <property type="match status" value="1"/>
</dbReference>
<dbReference type="Pfam" id="PF00732">
    <property type="entry name" value="GMC_oxred_N"/>
    <property type="match status" value="1"/>
</dbReference>
<dbReference type="GO" id="GO:0046577">
    <property type="term" value="F:long-chain-alcohol oxidase activity"/>
    <property type="evidence" value="ECO:0007669"/>
    <property type="project" value="UniProtKB-EC"/>
</dbReference>
<comment type="function">
    <text evidence="2">Long-chain fatty alcohol oxidase involved in the omega-oxidation pathway of lipid degradation.</text>
</comment>
<feature type="domain" description="Glucose-methanol-choline oxidoreductase N-terminal" evidence="15">
    <location>
        <begin position="232"/>
        <end position="449"/>
    </location>
</feature>
<reference evidence="18" key="1">
    <citation type="journal article" date="2023" name="Commun. Biol.">
        <title>Genome analysis of Parmales, the sister group of diatoms, reveals the evolutionary specialization of diatoms from phago-mixotrophs to photoautotrophs.</title>
        <authorList>
            <person name="Ban H."/>
            <person name="Sato S."/>
            <person name="Yoshikawa S."/>
            <person name="Yamada K."/>
            <person name="Nakamura Y."/>
            <person name="Ichinomiya M."/>
            <person name="Sato N."/>
            <person name="Blanc-Mathieu R."/>
            <person name="Endo H."/>
            <person name="Kuwata A."/>
            <person name="Ogata H."/>
        </authorList>
    </citation>
    <scope>NUCLEOTIDE SEQUENCE [LARGE SCALE GENOMIC DNA]</scope>
</reference>
<dbReference type="InterPro" id="IPR000172">
    <property type="entry name" value="GMC_OxRdtase_N"/>
</dbReference>
<comment type="similarity">
    <text evidence="4 12">Belongs to the GMC oxidoreductase family.</text>
</comment>
<accession>A0A9W7DR64</accession>
<gene>
    <name evidence="17" type="ORF">TL16_g00143</name>
</gene>
<evidence type="ECO:0000256" key="12">
    <source>
        <dbReference type="PIRNR" id="PIRNR028937"/>
    </source>
</evidence>
<evidence type="ECO:0000256" key="10">
    <source>
        <dbReference type="ARBA" id="ARBA00023002"/>
    </source>
</evidence>
<keyword evidence="7 14" id="KW-0812">Transmembrane</keyword>
<evidence type="ECO:0000256" key="9">
    <source>
        <dbReference type="ARBA" id="ARBA00022989"/>
    </source>
</evidence>
<dbReference type="Pfam" id="PF05199">
    <property type="entry name" value="GMC_oxred_C"/>
    <property type="match status" value="1"/>
</dbReference>
<evidence type="ECO:0000256" key="8">
    <source>
        <dbReference type="ARBA" id="ARBA00022827"/>
    </source>
</evidence>
<protein>
    <recommendedName>
        <fullName evidence="5 12">Long-chain-alcohol oxidase</fullName>
        <ecNumber evidence="5 12">1.1.3.20</ecNumber>
    </recommendedName>
</protein>
<proteinExistence type="inferred from homology"/>
<evidence type="ECO:0000256" key="14">
    <source>
        <dbReference type="SAM" id="Phobius"/>
    </source>
</evidence>
<evidence type="ECO:0000256" key="7">
    <source>
        <dbReference type="ARBA" id="ARBA00022692"/>
    </source>
</evidence>
<evidence type="ECO:0000256" key="6">
    <source>
        <dbReference type="ARBA" id="ARBA00022630"/>
    </source>
</evidence>
<dbReference type="InterPro" id="IPR012400">
    <property type="entry name" value="Long_Oxdase"/>
</dbReference>
<dbReference type="Proteomes" id="UP001162640">
    <property type="component" value="Unassembled WGS sequence"/>
</dbReference>
<organism evidence="17 18">
    <name type="scientific">Triparma laevis f. inornata</name>
    <dbReference type="NCBI Taxonomy" id="1714386"/>
    <lineage>
        <taxon>Eukaryota</taxon>
        <taxon>Sar</taxon>
        <taxon>Stramenopiles</taxon>
        <taxon>Ochrophyta</taxon>
        <taxon>Bolidophyceae</taxon>
        <taxon>Parmales</taxon>
        <taxon>Triparmaceae</taxon>
        <taxon>Triparma</taxon>
    </lineage>
</organism>
<name>A0A9W7DR64_9STRA</name>
<evidence type="ECO:0000313" key="17">
    <source>
        <dbReference type="EMBL" id="GMH47758.1"/>
    </source>
</evidence>
<keyword evidence="10 12" id="KW-0560">Oxidoreductase</keyword>